<evidence type="ECO:0000313" key="9">
    <source>
        <dbReference type="Proteomes" id="UP000762676"/>
    </source>
</evidence>
<dbReference type="Proteomes" id="UP000762676">
    <property type="component" value="Unassembled WGS sequence"/>
</dbReference>
<dbReference type="InterPro" id="IPR020846">
    <property type="entry name" value="MFS_dom"/>
</dbReference>
<feature type="transmembrane region" description="Helical" evidence="6">
    <location>
        <begin position="320"/>
        <end position="338"/>
    </location>
</feature>
<comment type="subcellular location">
    <subcellularLocation>
        <location evidence="1">Membrane</location>
        <topology evidence="1">Multi-pass membrane protein</topology>
    </subcellularLocation>
</comment>
<keyword evidence="3 6" id="KW-1133">Transmembrane helix</keyword>
<feature type="compositionally biased region" description="Basic and acidic residues" evidence="5">
    <location>
        <begin position="488"/>
        <end position="498"/>
    </location>
</feature>
<dbReference type="InterPro" id="IPR005829">
    <property type="entry name" value="Sugar_transporter_CS"/>
</dbReference>
<evidence type="ECO:0000256" key="5">
    <source>
        <dbReference type="SAM" id="MobiDB-lite"/>
    </source>
</evidence>
<evidence type="ECO:0000256" key="2">
    <source>
        <dbReference type="ARBA" id="ARBA00022692"/>
    </source>
</evidence>
<evidence type="ECO:0000256" key="4">
    <source>
        <dbReference type="ARBA" id="ARBA00023136"/>
    </source>
</evidence>
<keyword evidence="4 6" id="KW-0472">Membrane</keyword>
<dbReference type="InterPro" id="IPR005828">
    <property type="entry name" value="MFS_sugar_transport-like"/>
</dbReference>
<dbReference type="SUPFAM" id="SSF103473">
    <property type="entry name" value="MFS general substrate transporter"/>
    <property type="match status" value="1"/>
</dbReference>
<feature type="transmembrane region" description="Helical" evidence="6">
    <location>
        <begin position="117"/>
        <end position="138"/>
    </location>
</feature>
<feature type="transmembrane region" description="Helical" evidence="6">
    <location>
        <begin position="392"/>
        <end position="411"/>
    </location>
</feature>
<accession>A0AAV4ICP3</accession>
<feature type="transmembrane region" description="Helical" evidence="6">
    <location>
        <begin position="206"/>
        <end position="227"/>
    </location>
</feature>
<feature type="domain" description="Major facilitator superfamily (MFS) profile" evidence="7">
    <location>
        <begin position="35"/>
        <end position="479"/>
    </location>
</feature>
<sequence length="536" mass="59799">MATIEEIYDAIGGFHLFQALLVVWVYGIKAVIACSTLIMAFGGFKPDYACMVNSLTNQTSLKYVNDAQLRHYAETGVNNLTFLNVCDINGTKCEEFRFFGPRRTVISEWHLVCDLRWMKPTIISVQFCGVLIGAILGGQSGDYFGRKKTLYGSYLIHTLLNAASAFSQSWHMFTVLRFFIGMMIGSILVIIVPYPTEFFPLRWRHTVPGIPMWPLGMLCFSGAAWLLEDWSHLHLAIAVVGIPGLLGYFYVPESARWLATRGRLDEAYAALEKMAAVNRKKLPPAAMETIKEIARMESERKKGKRYSYIDIFKTKTSIKLTLIFAFHWITMSLIVYGLNFAVTSFAGNLYLNIFLMNIVLVPAHLISFLLIDRCLLNISSLLLTTSPDLQGILINASCLTSKLALAAVWSASQTWVTESYPTVMRSLGYGFANMASRVGAIAAPFVINLDEMPLLAFILMGSLTLICTVLTYFIPETRNKAMTETVGEHEMFDSRSKQDNFNGQNGGEKPRKLGLQKGGFDASLNNSNTISANQKP</sequence>
<gene>
    <name evidence="8" type="ORF">ElyMa_001237000</name>
</gene>
<dbReference type="GO" id="GO:0022857">
    <property type="term" value="F:transmembrane transporter activity"/>
    <property type="evidence" value="ECO:0007669"/>
    <property type="project" value="InterPro"/>
</dbReference>
<feature type="transmembrane region" description="Helical" evidence="6">
    <location>
        <begin position="233"/>
        <end position="251"/>
    </location>
</feature>
<comment type="caution">
    <text evidence="8">The sequence shown here is derived from an EMBL/GenBank/DDBJ whole genome shotgun (WGS) entry which is preliminary data.</text>
</comment>
<dbReference type="AlphaFoldDB" id="A0AAV4ICP3"/>
<dbReference type="GO" id="GO:0016020">
    <property type="term" value="C:membrane"/>
    <property type="evidence" value="ECO:0007669"/>
    <property type="project" value="UniProtKB-SubCell"/>
</dbReference>
<organism evidence="8 9">
    <name type="scientific">Elysia marginata</name>
    <dbReference type="NCBI Taxonomy" id="1093978"/>
    <lineage>
        <taxon>Eukaryota</taxon>
        <taxon>Metazoa</taxon>
        <taxon>Spiralia</taxon>
        <taxon>Lophotrochozoa</taxon>
        <taxon>Mollusca</taxon>
        <taxon>Gastropoda</taxon>
        <taxon>Heterobranchia</taxon>
        <taxon>Euthyneura</taxon>
        <taxon>Panpulmonata</taxon>
        <taxon>Sacoglossa</taxon>
        <taxon>Placobranchoidea</taxon>
        <taxon>Plakobranchidae</taxon>
        <taxon>Elysia</taxon>
    </lineage>
</organism>
<protein>
    <submittedName>
        <fullName evidence="8">Solute carrier family 22 member 21</fullName>
    </submittedName>
</protein>
<dbReference type="PANTHER" id="PTHR24064">
    <property type="entry name" value="SOLUTE CARRIER FAMILY 22 MEMBER"/>
    <property type="match status" value="1"/>
</dbReference>
<evidence type="ECO:0000313" key="8">
    <source>
        <dbReference type="EMBL" id="GFS06894.1"/>
    </source>
</evidence>
<feature type="transmembrane region" description="Helical" evidence="6">
    <location>
        <begin position="21"/>
        <end position="44"/>
    </location>
</feature>
<keyword evidence="2 6" id="KW-0812">Transmembrane</keyword>
<evidence type="ECO:0000256" key="3">
    <source>
        <dbReference type="ARBA" id="ARBA00022989"/>
    </source>
</evidence>
<name>A0AAV4ICP3_9GAST</name>
<dbReference type="PROSITE" id="PS50850">
    <property type="entry name" value="MFS"/>
    <property type="match status" value="1"/>
</dbReference>
<dbReference type="EMBL" id="BMAT01002428">
    <property type="protein sequence ID" value="GFS06894.1"/>
    <property type="molecule type" value="Genomic_DNA"/>
</dbReference>
<dbReference type="InterPro" id="IPR036259">
    <property type="entry name" value="MFS_trans_sf"/>
</dbReference>
<dbReference type="Pfam" id="PF00083">
    <property type="entry name" value="Sugar_tr"/>
    <property type="match status" value="1"/>
</dbReference>
<dbReference type="PROSITE" id="PS00217">
    <property type="entry name" value="SUGAR_TRANSPORT_2"/>
    <property type="match status" value="1"/>
</dbReference>
<evidence type="ECO:0000259" key="7">
    <source>
        <dbReference type="PROSITE" id="PS50850"/>
    </source>
</evidence>
<feature type="region of interest" description="Disordered" evidence="5">
    <location>
        <begin position="488"/>
        <end position="536"/>
    </location>
</feature>
<feature type="transmembrane region" description="Helical" evidence="6">
    <location>
        <begin position="176"/>
        <end position="194"/>
    </location>
</feature>
<evidence type="ECO:0000256" key="1">
    <source>
        <dbReference type="ARBA" id="ARBA00004141"/>
    </source>
</evidence>
<proteinExistence type="predicted"/>
<feature type="compositionally biased region" description="Polar residues" evidence="5">
    <location>
        <begin position="523"/>
        <end position="536"/>
    </location>
</feature>
<dbReference type="Gene3D" id="1.20.1250.20">
    <property type="entry name" value="MFS general substrate transporter like domains"/>
    <property type="match status" value="1"/>
</dbReference>
<reference evidence="8 9" key="1">
    <citation type="journal article" date="2021" name="Elife">
        <title>Chloroplast acquisition without the gene transfer in kleptoplastic sea slugs, Plakobranchus ocellatus.</title>
        <authorList>
            <person name="Maeda T."/>
            <person name="Takahashi S."/>
            <person name="Yoshida T."/>
            <person name="Shimamura S."/>
            <person name="Takaki Y."/>
            <person name="Nagai Y."/>
            <person name="Toyoda A."/>
            <person name="Suzuki Y."/>
            <person name="Arimoto A."/>
            <person name="Ishii H."/>
            <person name="Satoh N."/>
            <person name="Nishiyama T."/>
            <person name="Hasebe M."/>
            <person name="Maruyama T."/>
            <person name="Minagawa J."/>
            <person name="Obokata J."/>
            <person name="Shigenobu S."/>
        </authorList>
    </citation>
    <scope>NUCLEOTIDE SEQUENCE [LARGE SCALE GENOMIC DNA]</scope>
</reference>
<feature type="transmembrane region" description="Helical" evidence="6">
    <location>
        <begin position="454"/>
        <end position="474"/>
    </location>
</feature>
<feature type="transmembrane region" description="Helical" evidence="6">
    <location>
        <begin position="350"/>
        <end position="371"/>
    </location>
</feature>
<keyword evidence="9" id="KW-1185">Reference proteome</keyword>
<evidence type="ECO:0000256" key="6">
    <source>
        <dbReference type="SAM" id="Phobius"/>
    </source>
</evidence>